<dbReference type="AlphaFoldDB" id="A0A2P8FPH9"/>
<proteinExistence type="predicted"/>
<dbReference type="EMBL" id="PYAS01000016">
    <property type="protein sequence ID" value="PSL23565.1"/>
    <property type="molecule type" value="Genomic_DNA"/>
</dbReference>
<evidence type="ECO:0000313" key="1">
    <source>
        <dbReference type="EMBL" id="PSL23565.1"/>
    </source>
</evidence>
<protein>
    <submittedName>
        <fullName evidence="1">Uncharacterized protein</fullName>
    </submittedName>
</protein>
<name>A0A2P8FPH9_9BACT</name>
<evidence type="ECO:0000313" key="2">
    <source>
        <dbReference type="Proteomes" id="UP000241964"/>
    </source>
</evidence>
<gene>
    <name evidence="1" type="ORF">CLV60_116121</name>
</gene>
<organism evidence="1 2">
    <name type="scientific">Dyadobacter jiangsuensis</name>
    <dbReference type="NCBI Taxonomy" id="1591085"/>
    <lineage>
        <taxon>Bacteria</taxon>
        <taxon>Pseudomonadati</taxon>
        <taxon>Bacteroidota</taxon>
        <taxon>Cytophagia</taxon>
        <taxon>Cytophagales</taxon>
        <taxon>Spirosomataceae</taxon>
        <taxon>Dyadobacter</taxon>
    </lineage>
</organism>
<comment type="caution">
    <text evidence="1">The sequence shown here is derived from an EMBL/GenBank/DDBJ whole genome shotgun (WGS) entry which is preliminary data.</text>
</comment>
<dbReference type="Proteomes" id="UP000241964">
    <property type="component" value="Unassembled WGS sequence"/>
</dbReference>
<accession>A0A2P8FPH9</accession>
<reference evidence="1 2" key="1">
    <citation type="submission" date="2018-03" db="EMBL/GenBank/DDBJ databases">
        <title>Genomic Encyclopedia of Archaeal and Bacterial Type Strains, Phase II (KMG-II): from individual species to whole genera.</title>
        <authorList>
            <person name="Goeker M."/>
        </authorList>
    </citation>
    <scope>NUCLEOTIDE SEQUENCE [LARGE SCALE GENOMIC DNA]</scope>
    <source>
        <strain evidence="1 2">DSM 29057</strain>
    </source>
</reference>
<sequence>MSGIAVRPVAARLGKEAILSDKFVLEIVEMGTKNV</sequence>
<keyword evidence="2" id="KW-1185">Reference proteome</keyword>